<comment type="caution">
    <text evidence="1">The sequence shown here is derived from an EMBL/GenBank/DDBJ whole genome shotgun (WGS) entry which is preliminary data.</text>
</comment>
<organism evidence="1 2">
    <name type="scientific">Richelia intracellularis HH01</name>
    <dbReference type="NCBI Taxonomy" id="1165094"/>
    <lineage>
        <taxon>Bacteria</taxon>
        <taxon>Bacillati</taxon>
        <taxon>Cyanobacteriota</taxon>
        <taxon>Cyanophyceae</taxon>
        <taxon>Nostocales</taxon>
        <taxon>Nostocaceae</taxon>
        <taxon>Richelia</taxon>
    </lineage>
</organism>
<dbReference type="STRING" id="1165094.RINTHH_4510"/>
<evidence type="ECO:0000313" key="2">
    <source>
        <dbReference type="Proteomes" id="UP000053051"/>
    </source>
</evidence>
<keyword evidence="2" id="KW-1185">Reference proteome</keyword>
<proteinExistence type="predicted"/>
<reference evidence="1 2" key="1">
    <citation type="submission" date="2012-05" db="EMBL/GenBank/DDBJ databases">
        <authorList>
            <person name="Hilton J."/>
        </authorList>
    </citation>
    <scope>NUCLEOTIDE SEQUENCE [LARGE SCALE GENOMIC DNA]</scope>
    <source>
        <strain evidence="1 2">HH01</strain>
    </source>
</reference>
<name>M1X4S6_9NOST</name>
<evidence type="ECO:0000313" key="1">
    <source>
        <dbReference type="EMBL" id="CCH66606.1"/>
    </source>
</evidence>
<dbReference type="RefSeq" id="WP_008232299.1">
    <property type="nucleotide sequence ID" value="NZ_CAIY01000027.1"/>
</dbReference>
<dbReference type="EMBL" id="CAIY01000027">
    <property type="protein sequence ID" value="CCH66606.1"/>
    <property type="molecule type" value="Genomic_DNA"/>
</dbReference>
<gene>
    <name evidence="1" type="ORF">RINTHH_4510</name>
</gene>
<reference evidence="2" key="2">
    <citation type="submission" date="2016-01" db="EMBL/GenBank/DDBJ databases">
        <title>Diatom-associated endosymboitic cyanobacterium lacks core nitrogen metabolism enzymes.</title>
        <authorList>
            <person name="Hilton J.A."/>
            <person name="Foster R.A."/>
            <person name="Tripp H.J."/>
            <person name="Carter B.J."/>
            <person name="Zehr J.P."/>
            <person name="Villareal T.A."/>
        </authorList>
    </citation>
    <scope>NUCLEOTIDE SEQUENCE [LARGE SCALE GENOMIC DNA]</scope>
    <source>
        <strain evidence="2">HH01</strain>
    </source>
</reference>
<accession>M1X4S6</accession>
<dbReference type="Proteomes" id="UP000053051">
    <property type="component" value="Unassembled WGS sequence"/>
</dbReference>
<dbReference type="AlphaFoldDB" id="M1X4S6"/>
<sequence>MIVENVASILETPEKKLETTPENILTIVTDDFSLPLEEPGRTKNHIAKEK</sequence>
<protein>
    <submittedName>
        <fullName evidence="1">Uncharacterized protein</fullName>
    </submittedName>
</protein>